<feature type="domain" description="Carrier" evidence="6">
    <location>
        <begin position="1900"/>
        <end position="1976"/>
    </location>
</feature>
<dbReference type="GO" id="GO:0005737">
    <property type="term" value="C:cytoplasm"/>
    <property type="evidence" value="ECO:0007669"/>
    <property type="project" value="TreeGrafter"/>
</dbReference>
<dbReference type="GO" id="GO:0044550">
    <property type="term" value="P:secondary metabolite biosynthetic process"/>
    <property type="evidence" value="ECO:0007669"/>
    <property type="project" value="TreeGrafter"/>
</dbReference>
<keyword evidence="4" id="KW-0511">Multifunctional enzyme</keyword>
<protein>
    <recommendedName>
        <fullName evidence="6">Carrier domain-containing protein</fullName>
    </recommendedName>
</protein>
<dbReference type="SUPFAM" id="SSF47336">
    <property type="entry name" value="ACP-like"/>
    <property type="match status" value="3"/>
</dbReference>
<evidence type="ECO:0000256" key="2">
    <source>
        <dbReference type="ARBA" id="ARBA00022553"/>
    </source>
</evidence>
<dbReference type="GO" id="GO:0031177">
    <property type="term" value="F:phosphopantetheine binding"/>
    <property type="evidence" value="ECO:0007669"/>
    <property type="project" value="InterPro"/>
</dbReference>
<keyword evidence="3" id="KW-0436">Ligase</keyword>
<keyword evidence="8" id="KW-1185">Reference proteome</keyword>
<keyword evidence="2" id="KW-0597">Phosphoprotein</keyword>
<dbReference type="OrthoDB" id="416786at2759"/>
<gene>
    <name evidence="7" type="ORF">A7U60_g8886</name>
</gene>
<dbReference type="Gene3D" id="3.30.559.30">
    <property type="entry name" value="Nonribosomal peptide synthetase, condensation domain"/>
    <property type="match status" value="3"/>
</dbReference>
<evidence type="ECO:0000256" key="4">
    <source>
        <dbReference type="ARBA" id="ARBA00023268"/>
    </source>
</evidence>
<dbReference type="InterPro" id="IPR010071">
    <property type="entry name" value="AA_adenyl_dom"/>
</dbReference>
<dbReference type="PROSITE" id="PS00012">
    <property type="entry name" value="PHOSPHOPANTETHEINE"/>
    <property type="match status" value="3"/>
</dbReference>
<dbReference type="InterPro" id="IPR009081">
    <property type="entry name" value="PP-bd_ACP"/>
</dbReference>
<dbReference type="Pfam" id="PF00501">
    <property type="entry name" value="AMP-binding"/>
    <property type="match status" value="1"/>
</dbReference>
<feature type="compositionally biased region" description="Acidic residues" evidence="5">
    <location>
        <begin position="1327"/>
        <end position="1342"/>
    </location>
</feature>
<dbReference type="SUPFAM" id="SSF52777">
    <property type="entry name" value="CoA-dependent acyltransferases"/>
    <property type="match status" value="6"/>
</dbReference>
<dbReference type="InterPro" id="IPR042099">
    <property type="entry name" value="ANL_N_sf"/>
</dbReference>
<organism evidence="7 8">
    <name type="scientific">Sanghuangporus baumii</name>
    <name type="common">Phellinus baumii</name>
    <dbReference type="NCBI Taxonomy" id="108892"/>
    <lineage>
        <taxon>Eukaryota</taxon>
        <taxon>Fungi</taxon>
        <taxon>Dikarya</taxon>
        <taxon>Basidiomycota</taxon>
        <taxon>Agaricomycotina</taxon>
        <taxon>Agaricomycetes</taxon>
        <taxon>Hymenochaetales</taxon>
        <taxon>Hymenochaetaceae</taxon>
        <taxon>Sanghuangporus</taxon>
    </lineage>
</organism>
<dbReference type="GO" id="GO:0043041">
    <property type="term" value="P:amino acid activation for nonribosomal peptide biosynthetic process"/>
    <property type="evidence" value="ECO:0007669"/>
    <property type="project" value="TreeGrafter"/>
</dbReference>
<dbReference type="Pfam" id="PF00550">
    <property type="entry name" value="PP-binding"/>
    <property type="match status" value="3"/>
</dbReference>
<evidence type="ECO:0000256" key="5">
    <source>
        <dbReference type="SAM" id="MobiDB-lite"/>
    </source>
</evidence>
<dbReference type="Gene3D" id="3.30.559.10">
    <property type="entry name" value="Chloramphenicol acetyltransferase-like domain"/>
    <property type="match status" value="3"/>
</dbReference>
<dbReference type="PROSITE" id="PS50075">
    <property type="entry name" value="CARRIER"/>
    <property type="match status" value="3"/>
</dbReference>
<dbReference type="InterPro" id="IPR001242">
    <property type="entry name" value="Condensation_dom"/>
</dbReference>
<dbReference type="PANTHER" id="PTHR45527:SF1">
    <property type="entry name" value="FATTY ACID SYNTHASE"/>
    <property type="match status" value="1"/>
</dbReference>
<feature type="domain" description="Carrier" evidence="6">
    <location>
        <begin position="1341"/>
        <end position="1417"/>
    </location>
</feature>
<feature type="domain" description="Carrier" evidence="6">
    <location>
        <begin position="797"/>
        <end position="872"/>
    </location>
</feature>
<dbReference type="SUPFAM" id="SSF56801">
    <property type="entry name" value="Acetyl-CoA synthetase-like"/>
    <property type="match status" value="1"/>
</dbReference>
<dbReference type="SMART" id="SM00823">
    <property type="entry name" value="PKS_PP"/>
    <property type="match status" value="3"/>
</dbReference>
<dbReference type="Proteomes" id="UP000757232">
    <property type="component" value="Unassembled WGS sequence"/>
</dbReference>
<sequence length="2442" mass="273220">MSTPDPDEDSDSPFADYHFLSLPDLSTLRHPQSSRQLLSVRIDPDASIKVILVALARCLGAYCGASDVLLAWHPQDSPTDSRVITAIRVNWTNSSKYEDVLNNLILRNSDDNPSSIRSTLGIEIDDGLQPFLAILTSDLEYNHPLLVSVESKPNGSEQEEQILHLKYSTRHFHASSAELLAKQVAVLTARIAQDPASSPKYLDFLPDELLSIVPMRTDGTSYTHYPPASNIIEFIKRHDPATVEIEYYPDLHLEEPGAVEQSVQLLTFGDLDKRSNRFAAYLLAQGLELEDRVTICMPRGIEYHVAIIGVLRAGGCYVPIDDELPKERQDFINEDSGARFTLTAENIEEHITASESYPDDDVNNTRSDGLAYMLYTSGTTGAPKGCLLKHDGFAQAIHALSWFANQAGPNKRRWPQAGRYLCVASVAFDVHLAEIFVALSLGMTLICAPRSQLFEDLPCWLHRLHITHVGIVPSLIEATMHAVAESIELAVDDDGTGVKNKTMDLAYIASGGEKMSDSILDKWADSPLVTLANFYGPSETTIGCSAHLMTSATRKENIGRIFESCSAYVVDENLNPVVRGGVGELLVGGRLVGRGYHNRPDLTAKAFIEFSHGPHRERVYRTGDLVRLMPDDTMEILGRIDTQIKLRGVRIESEGVSSVIRNAAVRFPGLHVKNAPDVSTILARHPQLKTDQLVSFIGLDSTATIAHRRSTKPSIYENVPRGLMHALKEACTRELASYMRPAHVVPLDFIPLNQNGKTDNKVLSALFQCESLETLSRAGAQKGDHHVNGVESSRSLNELEVNVAEIICKYAEVRKEQLIPSSNLFQLGFDSVKLVRLASEFRSLCNARSLSVGTIIQHPTIEGLATLLEGAQGPNQGKSSVSRVEEFAQQWRPEVEETYGAEKIEKALPTFPVQDGVLYRSADLKTLYIQHVLLRVHGGVDIEKLKSAWTALMAQHEILRTVFHYSSSLVQVVLKAEACDLPWLEREVQADSLEELQSTFFKKDALVIARSINENISTSPAFRLVWYRLEEQETSLLAYSLHHAIYDGISLPLLLHDVETLYLHESPRMTSPLAQVLDAVYDIDMDEAAAFWKETFSEFDWSRIPRRLAFGEIANVATKIFRTGLSEWERNSAEIRVSLQAVLTAAFGICLGEQLYGVPDVVFGVIRSGRSFADDKLNEARAPLLTVVPTRVNAELGAELLQKVQNDIGAVLTFEHIPLSRVQTWVKPGRPLFEVLFSVSIDEKDTTELWDILESKQPQADYILAVEVVLDKKTGQIRIDCGYTAPLESHDVFRILDELENTARSLVEGKVRTEQKYLNGTKMYEQDTGDDSDTEDLPDGPVDEELQSKILSVVSQFLKIDESQILETSSLVALGLDSIKSVGLARALRKEGIEIRSLDIMRHPTIRRMASHSSQALGSQGAQSEESEQTRLLSEKRERVASFVDRNLLKLDDKDDVQLYPTTILQAGMLSQTISSGGQLYVHAFPFVLKKSIDINRLCGAWEKTVQYFSTLRTSFHYVENMGAWIQAVHSSYRLNWHEMKVPDGKTCLVLSEEFIKELDLSSERKLAEPPVFVRMLRPNTGASSTCTLLLVLHHALYDGISVSRLSEVVRTFYRDERPAPSPQFVDLLGYFEYQELHGTDFWARQLRGYKRPALRSKSGDGSHTGSVSSSADVPLSATRMSKACEHFEVTVQCFGQAALATALAKVYNRRDLVYGHVVSGRSVPHAEDVLGPMISTLPCRSNIPAGIRNLDFVRTIHRQNMAAQRWQHASLRSIHRKVGLSSLWDTIFLFQPIVDDTSDEEDAVWSFDESEDEIAKIQYPLNIELHQYRDLLIIKAASQVDFFDQAELEAIVQDFSQIFIRIVNEPLGIALPHLAIDDDGYHSLANGFLHDIMKRPQSTLADVRVSSFIAVLSACVEAPPNSIQPDTPLVSLGVDSITAIQVSSRAREAGLQLHAADVLRCQTPEDVIQILKSKTTQKDVQRRPNSRISAQLRDSIVRRLVSSKDLIEEILPASAGMEWLIGMWQVSNRERFQHVFAFELPNDIDEDSLKSAWCTLVQKHPILRSTFVSTTGDDVNVVTFKKLTEERLWSRRDLSIEHSATKQIEDIAKEMVSRPLSTDLPPCRAVLISSRGLKVLALHLHHFQYDAWSLRLLANDLENLYRGEGAIYGGNLSSFLENCNSEYFKDEQTRYWKSYLPSPFSPSLFPQRNKGVATERERLFYLDRQALRGISRFRQRAQELSSSLNVLFLASWAQVQAKLSSASSATFGLWHLGRSGIVDDIDSLPIPCMNVLPLHVDIPDVPVMQIADRIQKALRQRSAIVEQSHLLDVDHWSSGDGSRVIMNVFVNIVATSELENSRSDSFLKLIDLPYFIPKVKEREARPSAERLAICNLIEDAVLVDFVVSGDDVAMSVEYRSDYLDEEESRGLVTEWARTMEETLIQ</sequence>
<reference evidence="7" key="1">
    <citation type="submission" date="2016-06" db="EMBL/GenBank/DDBJ databases">
        <title>Draft Genome sequence of the fungus Inonotus baumii.</title>
        <authorList>
            <person name="Zhu H."/>
            <person name="Lin W."/>
        </authorList>
    </citation>
    <scope>NUCLEOTIDE SEQUENCE</scope>
    <source>
        <strain evidence="7">821</strain>
    </source>
</reference>
<dbReference type="PROSITE" id="PS00455">
    <property type="entry name" value="AMP_BINDING"/>
    <property type="match status" value="1"/>
</dbReference>
<feature type="region of interest" description="Disordered" evidence="5">
    <location>
        <begin position="1319"/>
        <end position="1342"/>
    </location>
</feature>
<comment type="caution">
    <text evidence="7">The sequence shown here is derived from an EMBL/GenBank/DDBJ whole genome shotgun (WGS) entry which is preliminary data.</text>
</comment>
<proteinExistence type="predicted"/>
<accession>A0A9Q5MXS1</accession>
<evidence type="ECO:0000313" key="7">
    <source>
        <dbReference type="EMBL" id="OCB84210.1"/>
    </source>
</evidence>
<dbReference type="NCBIfam" id="TIGR01733">
    <property type="entry name" value="AA-adenyl-dom"/>
    <property type="match status" value="1"/>
</dbReference>
<dbReference type="InterPro" id="IPR045851">
    <property type="entry name" value="AMP-bd_C_sf"/>
</dbReference>
<name>A0A9Q5MXS1_SANBA</name>
<dbReference type="Pfam" id="PF00668">
    <property type="entry name" value="Condensation"/>
    <property type="match status" value="3"/>
</dbReference>
<feature type="compositionally biased region" description="Low complexity" evidence="5">
    <location>
        <begin position="1411"/>
        <end position="1424"/>
    </location>
</feature>
<dbReference type="Gene3D" id="3.30.300.30">
    <property type="match status" value="1"/>
</dbReference>
<evidence type="ECO:0000259" key="6">
    <source>
        <dbReference type="PROSITE" id="PS50075"/>
    </source>
</evidence>
<keyword evidence="1" id="KW-0596">Phosphopantetheine</keyword>
<dbReference type="Gene3D" id="3.40.50.12780">
    <property type="entry name" value="N-terminal domain of ligase-like"/>
    <property type="match status" value="1"/>
</dbReference>
<feature type="region of interest" description="Disordered" evidence="5">
    <location>
        <begin position="1409"/>
        <end position="1431"/>
    </location>
</feature>
<evidence type="ECO:0000256" key="3">
    <source>
        <dbReference type="ARBA" id="ARBA00022598"/>
    </source>
</evidence>
<dbReference type="InterPro" id="IPR006162">
    <property type="entry name" value="Ppantetheine_attach_site"/>
</dbReference>
<dbReference type="InterPro" id="IPR023213">
    <property type="entry name" value="CAT-like_dom_sf"/>
</dbReference>
<dbReference type="PANTHER" id="PTHR45527">
    <property type="entry name" value="NONRIBOSOMAL PEPTIDE SYNTHETASE"/>
    <property type="match status" value="1"/>
</dbReference>
<dbReference type="CDD" id="cd05930">
    <property type="entry name" value="A_NRPS"/>
    <property type="match status" value="1"/>
</dbReference>
<dbReference type="InterPro" id="IPR020806">
    <property type="entry name" value="PKS_PP-bd"/>
</dbReference>
<evidence type="ECO:0000256" key="1">
    <source>
        <dbReference type="ARBA" id="ARBA00022450"/>
    </source>
</evidence>
<dbReference type="InterPro" id="IPR020845">
    <property type="entry name" value="AMP-binding_CS"/>
</dbReference>
<dbReference type="EMBL" id="LNZH02000216">
    <property type="protein sequence ID" value="OCB84210.1"/>
    <property type="molecule type" value="Genomic_DNA"/>
</dbReference>
<evidence type="ECO:0000313" key="8">
    <source>
        <dbReference type="Proteomes" id="UP000757232"/>
    </source>
</evidence>
<dbReference type="InterPro" id="IPR036736">
    <property type="entry name" value="ACP-like_sf"/>
</dbReference>
<dbReference type="GO" id="GO:0016874">
    <property type="term" value="F:ligase activity"/>
    <property type="evidence" value="ECO:0007669"/>
    <property type="project" value="UniProtKB-KW"/>
</dbReference>
<dbReference type="InterPro" id="IPR000873">
    <property type="entry name" value="AMP-dep_synth/lig_dom"/>
</dbReference>
<dbReference type="Gene3D" id="1.10.1200.10">
    <property type="entry name" value="ACP-like"/>
    <property type="match status" value="3"/>
</dbReference>